<name>A0A6A5ZZ18_9PLEO</name>
<reference evidence="2" key="1">
    <citation type="journal article" date="2020" name="Stud. Mycol.">
        <title>101 Dothideomycetes genomes: a test case for predicting lifestyles and emergence of pathogens.</title>
        <authorList>
            <person name="Haridas S."/>
            <person name="Albert R."/>
            <person name="Binder M."/>
            <person name="Bloem J."/>
            <person name="Labutti K."/>
            <person name="Salamov A."/>
            <person name="Andreopoulos B."/>
            <person name="Baker S."/>
            <person name="Barry K."/>
            <person name="Bills G."/>
            <person name="Bluhm B."/>
            <person name="Cannon C."/>
            <person name="Castanera R."/>
            <person name="Culley D."/>
            <person name="Daum C."/>
            <person name="Ezra D."/>
            <person name="Gonzalez J."/>
            <person name="Henrissat B."/>
            <person name="Kuo A."/>
            <person name="Liang C."/>
            <person name="Lipzen A."/>
            <person name="Lutzoni F."/>
            <person name="Magnuson J."/>
            <person name="Mondo S."/>
            <person name="Nolan M."/>
            <person name="Ohm R."/>
            <person name="Pangilinan J."/>
            <person name="Park H.-J."/>
            <person name="Ramirez L."/>
            <person name="Alfaro M."/>
            <person name="Sun H."/>
            <person name="Tritt A."/>
            <person name="Yoshinaga Y."/>
            <person name="Zwiers L.-H."/>
            <person name="Turgeon B."/>
            <person name="Goodwin S."/>
            <person name="Spatafora J."/>
            <person name="Crous P."/>
            <person name="Grigoriev I."/>
        </authorList>
    </citation>
    <scope>NUCLEOTIDE SEQUENCE</scope>
    <source>
        <strain evidence="2">CBS 119687</strain>
    </source>
</reference>
<sequence length="560" mass="63310">MSTVNSPNPDKKYRKLVLCFDGTGNTFEGNTSDTNVVKIYEKLKRDDDYQYHYYQPGIGTYDISGGSLNKNMLGNVVSGISKSIDSGLATSFDVHVMSGYRFLMNHYEPGAKIYMFGFSRGAFTARFLCRMINTVGLLSKGNDEMIPFAYSLYQQWEQARDDLEFHQKGSRAPNPDESSPLLNQEPKKAKELKEYYKMYNFTRTFCRRDKIDNPAPGEDAHPAVKIYFLGIFDCVSSVAVLETPFGRTPKPVSVVGTAEHVRHAVAVDEFRVKFKPALLAQDLTHEKYDSNEDIKEVWFPGNHGDVGGGWPAHGAEKEETGFLARAKLFLLGDKDKIAVKDVGFGPYQMSDIPLSWMLREVELIGAKEDAYALKWSKRLAGFKNNIDQAEAYKASLHNPTSFGWGSSFLKVLMWKFMEYIPLFPRYELTNEDPGVWKMQTWPANLASARDIPKTALLHASLLHRLHNDTAYKPNNNHGSGGPCLDKEKFVEVEFNEPPQDRKVDHKLYALDIKIAQNFATEADRIALVKEKERKARRAQNGLVTKPAMADRVDSLQGILH</sequence>
<protein>
    <recommendedName>
        <fullName evidence="1">T6SS Phospholipase effector Tle1-like catalytic domain-containing protein</fullName>
    </recommendedName>
</protein>
<feature type="domain" description="T6SS Phospholipase effector Tle1-like catalytic" evidence="1">
    <location>
        <begin position="14"/>
        <end position="360"/>
    </location>
</feature>
<dbReference type="OrthoDB" id="3162439at2759"/>
<dbReference type="Proteomes" id="UP000799771">
    <property type="component" value="Unassembled WGS sequence"/>
</dbReference>
<dbReference type="PANTHER" id="PTHR33840">
    <property type="match status" value="1"/>
</dbReference>
<gene>
    <name evidence="2" type="ORF">P153DRAFT_435442</name>
</gene>
<dbReference type="Pfam" id="PF09994">
    <property type="entry name" value="T6SS_Tle1-like_cat"/>
    <property type="match status" value="1"/>
</dbReference>
<dbReference type="EMBL" id="ML977520">
    <property type="protein sequence ID" value="KAF2124265.1"/>
    <property type="molecule type" value="Genomic_DNA"/>
</dbReference>
<dbReference type="GeneID" id="54413577"/>
<dbReference type="AlphaFoldDB" id="A0A6A5ZZ18"/>
<organism evidence="2 3">
    <name type="scientific">Dothidotthia symphoricarpi CBS 119687</name>
    <dbReference type="NCBI Taxonomy" id="1392245"/>
    <lineage>
        <taxon>Eukaryota</taxon>
        <taxon>Fungi</taxon>
        <taxon>Dikarya</taxon>
        <taxon>Ascomycota</taxon>
        <taxon>Pezizomycotina</taxon>
        <taxon>Dothideomycetes</taxon>
        <taxon>Pleosporomycetidae</taxon>
        <taxon>Pleosporales</taxon>
        <taxon>Dothidotthiaceae</taxon>
        <taxon>Dothidotthia</taxon>
    </lineage>
</organism>
<accession>A0A6A5ZZ18</accession>
<keyword evidence="3" id="KW-1185">Reference proteome</keyword>
<dbReference type="InterPro" id="IPR018712">
    <property type="entry name" value="Tle1-like_cat"/>
</dbReference>
<dbReference type="RefSeq" id="XP_033518658.1">
    <property type="nucleotide sequence ID" value="XM_033673145.1"/>
</dbReference>
<evidence type="ECO:0000313" key="3">
    <source>
        <dbReference type="Proteomes" id="UP000799771"/>
    </source>
</evidence>
<evidence type="ECO:0000259" key="1">
    <source>
        <dbReference type="Pfam" id="PF09994"/>
    </source>
</evidence>
<dbReference type="PANTHER" id="PTHR33840:SF2">
    <property type="entry name" value="TLE1 PHOSPHOLIPASE DOMAIN-CONTAINING PROTEIN"/>
    <property type="match status" value="1"/>
</dbReference>
<evidence type="ECO:0000313" key="2">
    <source>
        <dbReference type="EMBL" id="KAF2124265.1"/>
    </source>
</evidence>
<proteinExistence type="predicted"/>